<keyword evidence="2" id="KW-1185">Reference proteome</keyword>
<accession>A0ABV6DTZ1</accession>
<comment type="caution">
    <text evidence="1">The sequence shown here is derived from an EMBL/GenBank/DDBJ whole genome shotgun (WGS) entry which is preliminary data.</text>
</comment>
<evidence type="ECO:0000313" key="2">
    <source>
        <dbReference type="Proteomes" id="UP001589776"/>
    </source>
</evidence>
<evidence type="ECO:0000313" key="1">
    <source>
        <dbReference type="EMBL" id="MFC0216107.1"/>
    </source>
</evidence>
<reference evidence="1 2" key="1">
    <citation type="submission" date="2024-09" db="EMBL/GenBank/DDBJ databases">
        <authorList>
            <person name="Sun Q."/>
            <person name="Mori K."/>
        </authorList>
    </citation>
    <scope>NUCLEOTIDE SEQUENCE [LARGE SCALE GENOMIC DNA]</scope>
    <source>
        <strain evidence="1 2">CCM 7759</strain>
    </source>
</reference>
<name>A0ABV6DTZ1_9BACL</name>
<gene>
    <name evidence="1" type="ORF">ACFFK0_27300</name>
</gene>
<organism evidence="1 2">
    <name type="scientific">Paenibacillus chartarius</name>
    <dbReference type="NCBI Taxonomy" id="747481"/>
    <lineage>
        <taxon>Bacteria</taxon>
        <taxon>Bacillati</taxon>
        <taxon>Bacillota</taxon>
        <taxon>Bacilli</taxon>
        <taxon>Bacillales</taxon>
        <taxon>Paenibacillaceae</taxon>
        <taxon>Paenibacillus</taxon>
    </lineage>
</organism>
<dbReference type="Proteomes" id="UP001589776">
    <property type="component" value="Unassembled WGS sequence"/>
</dbReference>
<protein>
    <submittedName>
        <fullName evidence="1">Uncharacterized protein</fullName>
    </submittedName>
</protein>
<proteinExistence type="predicted"/>
<dbReference type="EMBL" id="JBHLWN010000110">
    <property type="protein sequence ID" value="MFC0216107.1"/>
    <property type="molecule type" value="Genomic_DNA"/>
</dbReference>
<sequence length="208" mass="23311">MALRVILGAITVVILIVNLVVPTRSITGSANLSKDVSSLNESYKNSSDSELFPIVITIYEDASEDVFQNMLVKLLGRRAEKRAGSIYNYTMNVTKSDLKKLDTIGEIVFYSAPSNNAITRSKDLSLLKEEYKNRSDSELFPIAIRIYETASEDVFQNKLEKLLGKRAEVGAGSKFNYEMSFTKNDFSKLDAIEEINFYSVPSTPSRIH</sequence>
<dbReference type="RefSeq" id="WP_377473950.1">
    <property type="nucleotide sequence ID" value="NZ_JBHLWN010000110.1"/>
</dbReference>